<dbReference type="Pfam" id="PF01454">
    <property type="entry name" value="MAGE"/>
    <property type="match status" value="1"/>
</dbReference>
<gene>
    <name evidence="3 5" type="ORF">P152DRAFT_409610</name>
</gene>
<feature type="domain" description="MAGE" evidence="2">
    <location>
        <begin position="53"/>
        <end position="113"/>
    </location>
</feature>
<proteinExistence type="predicted"/>
<dbReference type="OrthoDB" id="205198at2759"/>
<feature type="compositionally biased region" description="Acidic residues" evidence="1">
    <location>
        <begin position="30"/>
        <end position="44"/>
    </location>
</feature>
<organism evidence="3">
    <name type="scientific">Eremomyces bilateralis CBS 781.70</name>
    <dbReference type="NCBI Taxonomy" id="1392243"/>
    <lineage>
        <taxon>Eukaryota</taxon>
        <taxon>Fungi</taxon>
        <taxon>Dikarya</taxon>
        <taxon>Ascomycota</taxon>
        <taxon>Pezizomycotina</taxon>
        <taxon>Dothideomycetes</taxon>
        <taxon>Dothideomycetes incertae sedis</taxon>
        <taxon>Eremomycetales</taxon>
        <taxon>Eremomycetaceae</taxon>
        <taxon>Eremomyces</taxon>
    </lineage>
</organism>
<dbReference type="RefSeq" id="XP_033538207.1">
    <property type="nucleotide sequence ID" value="XM_033676946.1"/>
</dbReference>
<reference evidence="5" key="3">
    <citation type="submission" date="2025-04" db="UniProtKB">
        <authorList>
            <consortium name="RefSeq"/>
        </authorList>
    </citation>
    <scope>IDENTIFICATION</scope>
    <source>
        <strain evidence="5">CBS 781.70</strain>
    </source>
</reference>
<reference evidence="5" key="2">
    <citation type="submission" date="2020-04" db="EMBL/GenBank/DDBJ databases">
        <authorList>
            <consortium name="NCBI Genome Project"/>
        </authorList>
    </citation>
    <scope>NUCLEOTIDE SEQUENCE</scope>
    <source>
        <strain evidence="5">CBS 781.70</strain>
    </source>
</reference>
<evidence type="ECO:0000256" key="1">
    <source>
        <dbReference type="SAM" id="MobiDB-lite"/>
    </source>
</evidence>
<dbReference type="SMART" id="SM01373">
    <property type="entry name" value="MAGE"/>
    <property type="match status" value="1"/>
</dbReference>
<feature type="region of interest" description="Disordered" evidence="1">
    <location>
        <begin position="1"/>
        <end position="52"/>
    </location>
</feature>
<dbReference type="GO" id="GO:0006281">
    <property type="term" value="P:DNA repair"/>
    <property type="evidence" value="ECO:0007669"/>
    <property type="project" value="TreeGrafter"/>
</dbReference>
<dbReference type="InterPro" id="IPR037445">
    <property type="entry name" value="MAGE"/>
</dbReference>
<sequence>MPLVRKRRATRDDIDDDDVQTPRRRQLPDDSSDEDVTMVADDDASQPGGAADVTQMARKLVRLALACEYSRQPIRRAEISAKVLGNHPRQFKTVFEEAQGTLRDVFGMEMSELPVREKITLQEKRAAQRAPKGSLSSKSWVLTTVLPPRFRDPAIIPPPAVPTHDAESAYIGLYTFLISVIYLNGGSLAEAKLERYLRRANADEYTPVDRTDKLLQRMQREGYLVRVKDNSTGEEMV</sequence>
<keyword evidence="4" id="KW-1185">Reference proteome</keyword>
<dbReference type="PROSITE" id="PS50838">
    <property type="entry name" value="MAGE"/>
    <property type="match status" value="1"/>
</dbReference>
<dbReference type="Gene3D" id="1.10.10.1200">
    <property type="entry name" value="MAGE homology domain, winged helix WH1 motif"/>
    <property type="match status" value="1"/>
</dbReference>
<accession>A0A6G1GF80</accession>
<dbReference type="EMBL" id="ML975150">
    <property type="protein sequence ID" value="KAF1816576.1"/>
    <property type="molecule type" value="Genomic_DNA"/>
</dbReference>
<dbReference type="GO" id="GO:0005634">
    <property type="term" value="C:nucleus"/>
    <property type="evidence" value="ECO:0007669"/>
    <property type="project" value="TreeGrafter"/>
</dbReference>
<evidence type="ECO:0000313" key="4">
    <source>
        <dbReference type="Proteomes" id="UP000504638"/>
    </source>
</evidence>
<evidence type="ECO:0000313" key="3">
    <source>
        <dbReference type="EMBL" id="KAF1816576.1"/>
    </source>
</evidence>
<dbReference type="PANTHER" id="PTHR11736:SF14">
    <property type="entry name" value="NSE3 HOMOLOG, SMC5-SMC6 COMPLEX COMPONENT"/>
    <property type="match status" value="1"/>
</dbReference>
<dbReference type="InterPro" id="IPR041899">
    <property type="entry name" value="MAGE_WH2"/>
</dbReference>
<dbReference type="AlphaFoldDB" id="A0A6G1GF80"/>
<protein>
    <submittedName>
        <fullName evidence="3 5">MAGE-domain-containing protein</fullName>
    </submittedName>
</protein>
<name>A0A6G1GF80_9PEZI</name>
<evidence type="ECO:0000259" key="2">
    <source>
        <dbReference type="PROSITE" id="PS50838"/>
    </source>
</evidence>
<dbReference type="Proteomes" id="UP000504638">
    <property type="component" value="Unplaced"/>
</dbReference>
<reference evidence="3 5" key="1">
    <citation type="submission" date="2020-01" db="EMBL/GenBank/DDBJ databases">
        <authorList>
            <consortium name="DOE Joint Genome Institute"/>
            <person name="Haridas S."/>
            <person name="Albert R."/>
            <person name="Binder M."/>
            <person name="Bloem J."/>
            <person name="Labutti K."/>
            <person name="Salamov A."/>
            <person name="Andreopoulos B."/>
            <person name="Baker S.E."/>
            <person name="Barry K."/>
            <person name="Bills G."/>
            <person name="Bluhm B.H."/>
            <person name="Cannon C."/>
            <person name="Castanera R."/>
            <person name="Culley D.E."/>
            <person name="Daum C."/>
            <person name="Ezra D."/>
            <person name="Gonzalez J.B."/>
            <person name="Henrissat B."/>
            <person name="Kuo A."/>
            <person name="Liang C."/>
            <person name="Lipzen A."/>
            <person name="Lutzoni F."/>
            <person name="Magnuson J."/>
            <person name="Mondo S."/>
            <person name="Nolan M."/>
            <person name="Ohm R."/>
            <person name="Pangilinan J."/>
            <person name="Park H.-J."/>
            <person name="Ramirez L."/>
            <person name="Alfaro M."/>
            <person name="Sun H."/>
            <person name="Tritt A."/>
            <person name="Yoshinaga Y."/>
            <person name="Zwiers L.-H."/>
            <person name="Turgeon B.G."/>
            <person name="Goodwin S.B."/>
            <person name="Spatafora J.W."/>
            <person name="Crous P.W."/>
            <person name="Grigoriev I.V."/>
        </authorList>
    </citation>
    <scope>NUCLEOTIDE SEQUENCE</scope>
    <source>
        <strain evidence="3 5">CBS 781.70</strain>
    </source>
</reference>
<dbReference type="GeneID" id="54417516"/>
<evidence type="ECO:0000313" key="5">
    <source>
        <dbReference type="RefSeq" id="XP_033538207.1"/>
    </source>
</evidence>
<dbReference type="InterPro" id="IPR041898">
    <property type="entry name" value="MAGE_WH1"/>
</dbReference>
<dbReference type="Gene3D" id="1.10.10.1210">
    <property type="entry name" value="MAGE homology domain, winged helix WH2 motif"/>
    <property type="match status" value="1"/>
</dbReference>
<dbReference type="PANTHER" id="PTHR11736">
    <property type="entry name" value="MELANOMA-ASSOCIATED ANTIGEN MAGE ANTIGEN"/>
    <property type="match status" value="1"/>
</dbReference>
<feature type="non-terminal residue" evidence="3">
    <location>
        <position position="237"/>
    </location>
</feature>
<dbReference type="InterPro" id="IPR002190">
    <property type="entry name" value="MHD_dom"/>
</dbReference>